<dbReference type="PANTHER" id="PTHR43649">
    <property type="entry name" value="ARABINOSE-BINDING PROTEIN-RELATED"/>
    <property type="match status" value="1"/>
</dbReference>
<evidence type="ECO:0000256" key="2">
    <source>
        <dbReference type="ARBA" id="ARBA00008520"/>
    </source>
</evidence>
<dbReference type="Gene3D" id="3.40.190.10">
    <property type="entry name" value="Periplasmic binding protein-like II"/>
    <property type="match status" value="1"/>
</dbReference>
<dbReference type="EMBL" id="JAALFG010000001">
    <property type="protein sequence ID" value="NGP17349.1"/>
    <property type="molecule type" value="Genomic_DNA"/>
</dbReference>
<comment type="similarity">
    <text evidence="2">Belongs to the bacterial solute-binding protein 1 family.</text>
</comment>
<organism evidence="4 5">
    <name type="scientific">Devosia aurantiaca</name>
    <dbReference type="NCBI Taxonomy" id="2714858"/>
    <lineage>
        <taxon>Bacteria</taxon>
        <taxon>Pseudomonadati</taxon>
        <taxon>Pseudomonadota</taxon>
        <taxon>Alphaproteobacteria</taxon>
        <taxon>Hyphomicrobiales</taxon>
        <taxon>Devosiaceae</taxon>
        <taxon>Devosia</taxon>
    </lineage>
</organism>
<keyword evidence="3" id="KW-0574">Periplasm</keyword>
<accession>A0A6M1SBM5</accession>
<proteinExistence type="inferred from homology"/>
<evidence type="ECO:0000313" key="5">
    <source>
        <dbReference type="Proteomes" id="UP000474802"/>
    </source>
</evidence>
<reference evidence="4 5" key="1">
    <citation type="submission" date="2020-02" db="EMBL/GenBank/DDBJ databases">
        <authorList>
            <person name="Khan S.A."/>
            <person name="Jeon C.O."/>
            <person name="Chun B.H."/>
        </authorList>
    </citation>
    <scope>NUCLEOTIDE SEQUENCE [LARGE SCALE GENOMIC DNA]</scope>
    <source>
        <strain evidence="4 5">H239</strain>
    </source>
</reference>
<evidence type="ECO:0000256" key="1">
    <source>
        <dbReference type="ARBA" id="ARBA00004418"/>
    </source>
</evidence>
<dbReference type="InterPro" id="IPR006059">
    <property type="entry name" value="SBP"/>
</dbReference>
<dbReference type="Pfam" id="PF01547">
    <property type="entry name" value="SBP_bac_1"/>
    <property type="match status" value="1"/>
</dbReference>
<comment type="caution">
    <text evidence="4">The sequence shown here is derived from an EMBL/GenBank/DDBJ whole genome shotgun (WGS) entry which is preliminary data.</text>
</comment>
<dbReference type="CDD" id="cd13585">
    <property type="entry name" value="PBP2_TMBP_like"/>
    <property type="match status" value="1"/>
</dbReference>
<comment type="subcellular location">
    <subcellularLocation>
        <location evidence="1">Periplasm</location>
    </subcellularLocation>
</comment>
<gene>
    <name evidence="4" type="ORF">G5575_06395</name>
</gene>
<evidence type="ECO:0000313" key="4">
    <source>
        <dbReference type="EMBL" id="NGP17349.1"/>
    </source>
</evidence>
<protein>
    <submittedName>
        <fullName evidence="4">Sugar ABC transporter substrate-binding protein</fullName>
    </submittedName>
</protein>
<keyword evidence="5" id="KW-1185">Reference proteome</keyword>
<dbReference type="SUPFAM" id="SSF53850">
    <property type="entry name" value="Periplasmic binding protein-like II"/>
    <property type="match status" value="1"/>
</dbReference>
<name>A0A6M1SBM5_9HYPH</name>
<evidence type="ECO:0000256" key="3">
    <source>
        <dbReference type="ARBA" id="ARBA00022764"/>
    </source>
</evidence>
<dbReference type="PANTHER" id="PTHR43649:SF12">
    <property type="entry name" value="DIACETYLCHITOBIOSE BINDING PROTEIN DASA"/>
    <property type="match status" value="1"/>
</dbReference>
<dbReference type="InterPro" id="IPR050490">
    <property type="entry name" value="Bact_solute-bd_prot1"/>
</dbReference>
<sequence>MARGSRSAGRTCAATRRYKQEDTLSKFTSLKSTAALAGIILPLAWSGVAWAQDAVNLRMTIWSANEAHLALFNEIAASFKADNPNVTVTFEPIPFDNYTTTLTTQIAGGNAPDLAWIFETSAADFVNSGALFPLTDTLSNAEGYDLADVSTGPLELWSKDGTLYAYPFSTSPFGVFVNNDVITAAGAQTPAEMIAAGTWTWDNAIATAEALAASGKSGLIIRDFDYKTWQNLTSVYAGWGAAPWSEDGRTCTFTEQPMVDAMSFIHDAIFTKKAMPGPGETADFFAGDAAMTVTQISRASLLPKENAFDWDLVPLPAGPAGEYAMIGQAAIGVFAASPNAQVAADFLGYMTNPENSAKLSQFFPSARQSLLTAEALGKTNPLLSPEQLDAVVINGITNGKVIPGHTGFAQIQQTVRAGLDSLWVADADVPAVMASICDSINPMLMR</sequence>
<dbReference type="Proteomes" id="UP000474802">
    <property type="component" value="Unassembled WGS sequence"/>
</dbReference>
<dbReference type="AlphaFoldDB" id="A0A6M1SBM5"/>
<reference evidence="4 5" key="2">
    <citation type="submission" date="2020-03" db="EMBL/GenBank/DDBJ databases">
        <title>Devosia chinhatensis sp. nov., isolated from a hexachlorocyclohexane (HCH) dump site in India.</title>
        <authorList>
            <person name="Kumar M."/>
            <person name="Lal R."/>
        </authorList>
    </citation>
    <scope>NUCLEOTIDE SEQUENCE [LARGE SCALE GENOMIC DNA]</scope>
    <source>
        <strain evidence="4 5">H239</strain>
    </source>
</reference>
<dbReference type="GO" id="GO:0042597">
    <property type="term" value="C:periplasmic space"/>
    <property type="evidence" value="ECO:0007669"/>
    <property type="project" value="UniProtKB-SubCell"/>
</dbReference>